<keyword evidence="2" id="KW-1185">Reference proteome</keyword>
<proteinExistence type="predicted"/>
<organism evidence="1 2">
    <name type="scientific">Mytilus coruscus</name>
    <name type="common">Sea mussel</name>
    <dbReference type="NCBI Taxonomy" id="42192"/>
    <lineage>
        <taxon>Eukaryota</taxon>
        <taxon>Metazoa</taxon>
        <taxon>Spiralia</taxon>
        <taxon>Lophotrochozoa</taxon>
        <taxon>Mollusca</taxon>
        <taxon>Bivalvia</taxon>
        <taxon>Autobranchia</taxon>
        <taxon>Pteriomorphia</taxon>
        <taxon>Mytilida</taxon>
        <taxon>Mytiloidea</taxon>
        <taxon>Mytilidae</taxon>
        <taxon>Mytilinae</taxon>
        <taxon>Mytilus</taxon>
    </lineage>
</organism>
<accession>A0A6J8ATY8</accession>
<evidence type="ECO:0000313" key="1">
    <source>
        <dbReference type="EMBL" id="CAC5373267.1"/>
    </source>
</evidence>
<name>A0A6J8ATY8_MYTCO</name>
<dbReference type="Proteomes" id="UP000507470">
    <property type="component" value="Unassembled WGS sequence"/>
</dbReference>
<reference evidence="1 2" key="1">
    <citation type="submission" date="2020-06" db="EMBL/GenBank/DDBJ databases">
        <authorList>
            <person name="Li R."/>
            <person name="Bekaert M."/>
        </authorList>
    </citation>
    <scope>NUCLEOTIDE SEQUENCE [LARGE SCALE GENOMIC DNA]</scope>
    <source>
        <strain evidence="2">wild</strain>
    </source>
</reference>
<gene>
    <name evidence="1" type="ORF">MCOR_11095</name>
</gene>
<dbReference type="OrthoDB" id="6132230at2759"/>
<dbReference type="AlphaFoldDB" id="A0A6J8ATY8"/>
<evidence type="ECO:0000313" key="2">
    <source>
        <dbReference type="Proteomes" id="UP000507470"/>
    </source>
</evidence>
<dbReference type="EMBL" id="CACVKT020001887">
    <property type="protein sequence ID" value="CAC5373267.1"/>
    <property type="molecule type" value="Genomic_DNA"/>
</dbReference>
<sequence length="221" mass="24565">MAVMEFGQYCLISGFKQSGSIQSQLFRYTRFNYDITDIFRVTFERRHHVRDLLTVASSELEWERSSLQLTFGIDIQLKIYIDELYNGNVTTTGDASFLETFVNAHEKDDEGAGVQCKHASECASDECCYYHEGPMVASKKRQAAILPFAGMVQGGWCEKYRTQGQHCSGIATMNGHCGCAPGLKCTFIKDPTLPPLTAAPIKAILKRSMILGGHTECQTAP</sequence>
<protein>
    <submittedName>
        <fullName evidence="1">Uncharacterized protein</fullName>
    </submittedName>
</protein>